<reference evidence="1" key="1">
    <citation type="submission" date="2021-06" db="EMBL/GenBank/DDBJ databases">
        <authorList>
            <person name="Kallberg Y."/>
            <person name="Tangrot J."/>
            <person name="Rosling A."/>
        </authorList>
    </citation>
    <scope>NUCLEOTIDE SEQUENCE</scope>
    <source>
        <strain evidence="1">MT106</strain>
    </source>
</reference>
<comment type="caution">
    <text evidence="1">The sequence shown here is derived from an EMBL/GenBank/DDBJ whole genome shotgun (WGS) entry which is preliminary data.</text>
</comment>
<name>A0A9N9GDR2_9GLOM</name>
<dbReference type="EMBL" id="CAJVPL010002206">
    <property type="protein sequence ID" value="CAG8602968.1"/>
    <property type="molecule type" value="Genomic_DNA"/>
</dbReference>
<proteinExistence type="predicted"/>
<gene>
    <name evidence="1" type="ORF">AGERDE_LOCUS9194</name>
</gene>
<sequence length="151" mass="17494">MNVKGAIRKGQTYCMSRYHFFDGFQLLELKSNDNLIEELVTQFTEQPMENKRTKRLVKAKGLERRSTVELKTIEILTISLGTEKDIVDTEDDMSIQLLRLRAPLLDRLKTLGERAEMEVGSKKSFAKTLEIDMIQTDRELIKSSLWNSESH</sequence>
<keyword evidence="2" id="KW-1185">Reference proteome</keyword>
<protein>
    <submittedName>
        <fullName evidence="1">6760_t:CDS:1</fullName>
    </submittedName>
</protein>
<organism evidence="1 2">
    <name type="scientific">Ambispora gerdemannii</name>
    <dbReference type="NCBI Taxonomy" id="144530"/>
    <lineage>
        <taxon>Eukaryota</taxon>
        <taxon>Fungi</taxon>
        <taxon>Fungi incertae sedis</taxon>
        <taxon>Mucoromycota</taxon>
        <taxon>Glomeromycotina</taxon>
        <taxon>Glomeromycetes</taxon>
        <taxon>Archaeosporales</taxon>
        <taxon>Ambisporaceae</taxon>
        <taxon>Ambispora</taxon>
    </lineage>
</organism>
<evidence type="ECO:0000313" key="2">
    <source>
        <dbReference type="Proteomes" id="UP000789831"/>
    </source>
</evidence>
<dbReference type="Proteomes" id="UP000789831">
    <property type="component" value="Unassembled WGS sequence"/>
</dbReference>
<evidence type="ECO:0000313" key="1">
    <source>
        <dbReference type="EMBL" id="CAG8602968.1"/>
    </source>
</evidence>
<accession>A0A9N9GDR2</accession>
<dbReference type="AlphaFoldDB" id="A0A9N9GDR2"/>